<dbReference type="PANTHER" id="PTHR34979:SF1">
    <property type="entry name" value="INNER MEMBRANE PROTEIN YGAZ"/>
    <property type="match status" value="1"/>
</dbReference>
<dbReference type="PANTHER" id="PTHR34979">
    <property type="entry name" value="INNER MEMBRANE PROTEIN YGAZ"/>
    <property type="match status" value="1"/>
</dbReference>
<gene>
    <name evidence="9" type="ORF">CACET_c06180</name>
</gene>
<dbReference type="GO" id="GO:0005886">
    <property type="term" value="C:plasma membrane"/>
    <property type="evidence" value="ECO:0007669"/>
    <property type="project" value="UniProtKB-SubCell"/>
</dbReference>
<dbReference type="Pfam" id="PF03591">
    <property type="entry name" value="AzlC"/>
    <property type="match status" value="1"/>
</dbReference>
<keyword evidence="4" id="KW-1003">Cell membrane</keyword>
<dbReference type="OrthoDB" id="3177005at2"/>
<evidence type="ECO:0000313" key="10">
    <source>
        <dbReference type="Proteomes" id="UP000035704"/>
    </source>
</evidence>
<evidence type="ECO:0000256" key="2">
    <source>
        <dbReference type="ARBA" id="ARBA00010735"/>
    </source>
</evidence>
<dbReference type="STRING" id="84022.CACET_c06180"/>
<feature type="transmembrane region" description="Helical" evidence="8">
    <location>
        <begin position="142"/>
        <end position="165"/>
    </location>
</feature>
<evidence type="ECO:0000256" key="1">
    <source>
        <dbReference type="ARBA" id="ARBA00004651"/>
    </source>
</evidence>
<comment type="subcellular location">
    <subcellularLocation>
        <location evidence="1">Cell membrane</location>
        <topology evidence="1">Multi-pass membrane protein</topology>
    </subcellularLocation>
</comment>
<accession>A0A0G3W704</accession>
<dbReference type="GO" id="GO:1903785">
    <property type="term" value="P:L-valine transmembrane transport"/>
    <property type="evidence" value="ECO:0007669"/>
    <property type="project" value="TreeGrafter"/>
</dbReference>
<dbReference type="Proteomes" id="UP000035704">
    <property type="component" value="Chromosome"/>
</dbReference>
<dbReference type="EMBL" id="CP009687">
    <property type="protein sequence ID" value="AKL94128.1"/>
    <property type="molecule type" value="Genomic_DNA"/>
</dbReference>
<proteinExistence type="inferred from homology"/>
<reference evidence="9 10" key="1">
    <citation type="submission" date="2014-10" db="EMBL/GenBank/DDBJ databases">
        <title>Genome sequence of Clostridium aceticum DSM 1496.</title>
        <authorList>
            <person name="Poehlein A."/>
            <person name="Schiel-Bengelsdorf B."/>
            <person name="Gottschalk G."/>
            <person name="Duerre P."/>
            <person name="Daniel R."/>
        </authorList>
    </citation>
    <scope>NUCLEOTIDE SEQUENCE [LARGE SCALE GENOMIC DNA]</scope>
    <source>
        <strain evidence="9 10">DSM 1496</strain>
    </source>
</reference>
<evidence type="ECO:0000256" key="6">
    <source>
        <dbReference type="ARBA" id="ARBA00022989"/>
    </source>
</evidence>
<keyword evidence="7 8" id="KW-0472">Membrane</keyword>
<dbReference type="InterPro" id="IPR011606">
    <property type="entry name" value="Brnchd-chn_aa_trnsp_permease"/>
</dbReference>
<feature type="transmembrane region" description="Helical" evidence="8">
    <location>
        <begin position="55"/>
        <end position="76"/>
    </location>
</feature>
<evidence type="ECO:0000256" key="5">
    <source>
        <dbReference type="ARBA" id="ARBA00022692"/>
    </source>
</evidence>
<protein>
    <submittedName>
        <fullName evidence="9">Branched-chain amino acid permease</fullName>
    </submittedName>
</protein>
<keyword evidence="6 8" id="KW-1133">Transmembrane helix</keyword>
<evidence type="ECO:0000256" key="3">
    <source>
        <dbReference type="ARBA" id="ARBA00022448"/>
    </source>
</evidence>
<dbReference type="PATRIC" id="fig|84022.6.peg.627"/>
<evidence type="ECO:0000313" key="9">
    <source>
        <dbReference type="EMBL" id="AKL94128.1"/>
    </source>
</evidence>
<feature type="transmembrane region" description="Helical" evidence="8">
    <location>
        <begin position="29"/>
        <end position="48"/>
    </location>
</feature>
<keyword evidence="10" id="KW-1185">Reference proteome</keyword>
<evidence type="ECO:0000256" key="4">
    <source>
        <dbReference type="ARBA" id="ARBA00022475"/>
    </source>
</evidence>
<feature type="transmembrane region" description="Helical" evidence="8">
    <location>
        <begin position="82"/>
        <end position="100"/>
    </location>
</feature>
<organism evidence="9 10">
    <name type="scientific">Clostridium aceticum</name>
    <dbReference type="NCBI Taxonomy" id="84022"/>
    <lineage>
        <taxon>Bacteria</taxon>
        <taxon>Bacillati</taxon>
        <taxon>Bacillota</taxon>
        <taxon>Clostridia</taxon>
        <taxon>Eubacteriales</taxon>
        <taxon>Clostridiaceae</taxon>
        <taxon>Clostridium</taxon>
    </lineage>
</organism>
<feature type="transmembrane region" description="Helical" evidence="8">
    <location>
        <begin position="223"/>
        <end position="241"/>
    </location>
</feature>
<keyword evidence="5 8" id="KW-0812">Transmembrane</keyword>
<dbReference type="AlphaFoldDB" id="A0A0G3W704"/>
<evidence type="ECO:0000256" key="7">
    <source>
        <dbReference type="ARBA" id="ARBA00023136"/>
    </source>
</evidence>
<dbReference type="RefSeq" id="WP_044823031.1">
    <property type="nucleotide sequence ID" value="NZ_CP009687.1"/>
</dbReference>
<name>A0A0G3W704_9CLOT</name>
<keyword evidence="3" id="KW-0813">Transport</keyword>
<sequence>MQSKNSYFFNKFSLFSSKNSSTFWQGVRHGLPIVIGYLPIAISFGVISSQTGIPLLHTALMSFIVYAGASQFMAVNMLGMEILGLEIVFATLILNFRHFIMSMSLMNKLQHLPLAQKIPLSFGVTDETFAMLSMEQKEDEHLSFYFVAGIMLSVYLSWGLGTIIGGLLSMVIPPSIGASMSIGLYAMFIGLLLPAVQKNYSVGLIAFLSGGLCYLFGLFLNSGWAIVAATLVGGLLGSFFIKGE</sequence>
<comment type="similarity">
    <text evidence="2">Belongs to the AzlC family.</text>
</comment>
<evidence type="ECO:0000256" key="8">
    <source>
        <dbReference type="SAM" id="Phobius"/>
    </source>
</evidence>
<feature type="transmembrane region" description="Helical" evidence="8">
    <location>
        <begin position="200"/>
        <end position="217"/>
    </location>
</feature>
<dbReference type="KEGG" id="cace:CACET_c06180"/>
<feature type="transmembrane region" description="Helical" evidence="8">
    <location>
        <begin position="171"/>
        <end position="193"/>
    </location>
</feature>